<dbReference type="EMBL" id="FMTS01000005">
    <property type="protein sequence ID" value="SCW71270.1"/>
    <property type="molecule type" value="Genomic_DNA"/>
</dbReference>
<protein>
    <submittedName>
        <fullName evidence="2">HNH endonuclease</fullName>
    </submittedName>
</protein>
<sequence>MLRYWWVNHKQTFTQELGGGYLWSPKRERDGRRSQFYDNLREARPGDFVISYANRNISGIGRVTDFATSSPIPDEFGAKSNLWNDDGWLLPVAWSTNFQRKNVEDFIGKLLPLLPLRYSPFDRNGRGAQKAYLSEISAEAFEAAVNLSNSNDALTRFDLDPPPISALISAVEDGVQSRIANDGGLSATEKSQLVLARKGQGVFRRNLLRFENACRLTSINNQRFLVASHIKPWRLCSTSHERLDGCNGLLLTPTADLLFDRGFLTFSDDGQPIFSKAVSSADIAKLNFSSVTAPKGKVFLNDQLTYLNYHRQNIFMS</sequence>
<accession>A0A1G4SQ15</accession>
<dbReference type="Proteomes" id="UP000199150">
    <property type="component" value="Unassembled WGS sequence"/>
</dbReference>
<evidence type="ECO:0000313" key="2">
    <source>
        <dbReference type="EMBL" id="SCW71270.1"/>
    </source>
</evidence>
<evidence type="ECO:0000259" key="1">
    <source>
        <dbReference type="Pfam" id="PF13391"/>
    </source>
</evidence>
<dbReference type="OrthoDB" id="9811869at2"/>
<evidence type="ECO:0000313" key="3">
    <source>
        <dbReference type="Proteomes" id="UP000199150"/>
    </source>
</evidence>
<dbReference type="Pfam" id="PF13391">
    <property type="entry name" value="HNH_2"/>
    <property type="match status" value="1"/>
</dbReference>
<keyword evidence="3" id="KW-1185">Reference proteome</keyword>
<dbReference type="AlphaFoldDB" id="A0A1G4SQ15"/>
<keyword evidence="2" id="KW-0540">Nuclease</keyword>
<feature type="domain" description="HNH nuclease" evidence="1">
    <location>
        <begin position="214"/>
        <end position="266"/>
    </location>
</feature>
<organism evidence="2 3">
    <name type="scientific">Asticcacaulis taihuensis</name>
    <dbReference type="NCBI Taxonomy" id="260084"/>
    <lineage>
        <taxon>Bacteria</taxon>
        <taxon>Pseudomonadati</taxon>
        <taxon>Pseudomonadota</taxon>
        <taxon>Alphaproteobacteria</taxon>
        <taxon>Caulobacterales</taxon>
        <taxon>Caulobacteraceae</taxon>
        <taxon>Asticcacaulis</taxon>
    </lineage>
</organism>
<name>A0A1G4SQ15_9CAUL</name>
<dbReference type="RefSeq" id="WP_090649238.1">
    <property type="nucleotide sequence ID" value="NZ_CBCRYE010000003.1"/>
</dbReference>
<reference evidence="3" key="1">
    <citation type="submission" date="2016-10" db="EMBL/GenBank/DDBJ databases">
        <authorList>
            <person name="Varghese N."/>
            <person name="Submissions S."/>
        </authorList>
    </citation>
    <scope>NUCLEOTIDE SEQUENCE [LARGE SCALE GENOMIC DNA]</scope>
    <source>
        <strain evidence="3">CGMCC 1.3431</strain>
    </source>
</reference>
<keyword evidence="2" id="KW-0255">Endonuclease</keyword>
<proteinExistence type="predicted"/>
<dbReference type="InterPro" id="IPR003615">
    <property type="entry name" value="HNH_nuc"/>
</dbReference>
<gene>
    <name evidence="2" type="ORF">SAMN02927928_2819</name>
</gene>
<keyword evidence="2" id="KW-0378">Hydrolase</keyword>
<dbReference type="GO" id="GO:0004519">
    <property type="term" value="F:endonuclease activity"/>
    <property type="evidence" value="ECO:0007669"/>
    <property type="project" value="UniProtKB-KW"/>
</dbReference>
<dbReference type="STRING" id="260084.SAMN02927928_2819"/>